<dbReference type="RefSeq" id="WP_253962968.1">
    <property type="nucleotide sequence ID" value="NZ_JALHBS010000016.1"/>
</dbReference>
<sequence>MSEPPALQITLQPNGVAAPAQRVVIIASQVVATALRALTNDDLSPPEMQGGLLGYQFSGIEMSDEERRITFQNWILSKGFQDLARGVRETLEEAVLYLTMSKREAGLTTLAKVEADIAAIRADAAKLLFPKLLEDVNAGLTEPMAFDAEFLSLQKVRNCLEHRGGRVGARDVDDTGSMTLRFPRLRMFYHRGEAEIELMPGEVIDTHEPDNPFGKGEDVPIYMNRVTRTRTYALDEPVVISASDFYEIAMACHLFASDVAAKLPILPSAESANEGANCTDVRAAGG</sequence>
<comment type="caution">
    <text evidence="1">The sequence shown here is derived from an EMBL/GenBank/DDBJ whole genome shotgun (WGS) entry which is preliminary data.</text>
</comment>
<evidence type="ECO:0000313" key="1">
    <source>
        <dbReference type="EMBL" id="MCP3054090.1"/>
    </source>
</evidence>
<accession>A0A9X2H1U9</accession>
<protein>
    <submittedName>
        <fullName evidence="1">Uncharacterized protein</fullName>
    </submittedName>
</protein>
<dbReference type="Proteomes" id="UP001155220">
    <property type="component" value="Unassembled WGS sequence"/>
</dbReference>
<dbReference type="EMBL" id="JALHBS010000016">
    <property type="protein sequence ID" value="MCP3054090.1"/>
    <property type="molecule type" value="Genomic_DNA"/>
</dbReference>
<dbReference type="AlphaFoldDB" id="A0A9X2H1U9"/>
<evidence type="ECO:0000313" key="2">
    <source>
        <dbReference type="Proteomes" id="UP001155220"/>
    </source>
</evidence>
<keyword evidence="2" id="KW-1185">Reference proteome</keyword>
<organism evidence="1 2">
    <name type="scientific">Aurantimonas marianensis</name>
    <dbReference type="NCBI Taxonomy" id="2920428"/>
    <lineage>
        <taxon>Bacteria</taxon>
        <taxon>Pseudomonadati</taxon>
        <taxon>Pseudomonadota</taxon>
        <taxon>Alphaproteobacteria</taxon>
        <taxon>Hyphomicrobiales</taxon>
        <taxon>Aurantimonadaceae</taxon>
        <taxon>Aurantimonas</taxon>
    </lineage>
</organism>
<reference evidence="1" key="1">
    <citation type="submission" date="2022-03" db="EMBL/GenBank/DDBJ databases">
        <title>Aurantimonas Liuensis sp. Nov., isolated from the hadal seawater of the Mariana Trench.</title>
        <authorList>
            <person name="Liu R."/>
        </authorList>
    </citation>
    <scope>NUCLEOTIDE SEQUENCE</scope>
    <source>
        <strain evidence="1">LRZ36</strain>
    </source>
</reference>
<gene>
    <name evidence="1" type="ORF">MJ956_02860</name>
</gene>
<proteinExistence type="predicted"/>
<name>A0A9X2H1U9_9HYPH</name>